<name>A0A7W3IP49_9ACTN</name>
<dbReference type="RefSeq" id="WP_182558263.1">
    <property type="nucleotide sequence ID" value="NZ_JACGWT010000001.1"/>
</dbReference>
<keyword evidence="3" id="KW-1185">Reference proteome</keyword>
<dbReference type="AlphaFoldDB" id="A0A7W3IP49"/>
<organism evidence="2 3">
    <name type="scientific">Microlunatus kandeliicorticis</name>
    <dbReference type="NCBI Taxonomy" id="1759536"/>
    <lineage>
        <taxon>Bacteria</taxon>
        <taxon>Bacillati</taxon>
        <taxon>Actinomycetota</taxon>
        <taxon>Actinomycetes</taxon>
        <taxon>Propionibacteriales</taxon>
        <taxon>Propionibacteriaceae</taxon>
        <taxon>Microlunatus</taxon>
    </lineage>
</organism>
<evidence type="ECO:0000256" key="1">
    <source>
        <dbReference type="SAM" id="MobiDB-lite"/>
    </source>
</evidence>
<evidence type="ECO:0000313" key="3">
    <source>
        <dbReference type="Proteomes" id="UP000523079"/>
    </source>
</evidence>
<feature type="region of interest" description="Disordered" evidence="1">
    <location>
        <begin position="1"/>
        <end position="27"/>
    </location>
</feature>
<dbReference type="EMBL" id="JACGWT010000001">
    <property type="protein sequence ID" value="MBA8792637.1"/>
    <property type="molecule type" value="Genomic_DNA"/>
</dbReference>
<reference evidence="2 3" key="1">
    <citation type="submission" date="2020-07" db="EMBL/GenBank/DDBJ databases">
        <title>Sequencing the genomes of 1000 actinobacteria strains.</title>
        <authorList>
            <person name="Klenk H.-P."/>
        </authorList>
    </citation>
    <scope>NUCLEOTIDE SEQUENCE [LARGE SCALE GENOMIC DNA]</scope>
    <source>
        <strain evidence="2 3">DSM 100723</strain>
    </source>
</reference>
<dbReference type="Proteomes" id="UP000523079">
    <property type="component" value="Unassembled WGS sequence"/>
</dbReference>
<dbReference type="SUPFAM" id="SSF51197">
    <property type="entry name" value="Clavaminate synthase-like"/>
    <property type="match status" value="1"/>
</dbReference>
<protein>
    <recommendedName>
        <fullName evidence="4">Phytanoyl-CoA dioxygenase (PhyH)</fullName>
    </recommendedName>
</protein>
<gene>
    <name evidence="2" type="ORF">FHX74_000231</name>
</gene>
<accession>A0A7W3IP49</accession>
<proteinExistence type="predicted"/>
<comment type="caution">
    <text evidence="2">The sequence shown here is derived from an EMBL/GenBank/DDBJ whole genome shotgun (WGS) entry which is preliminary data.</text>
</comment>
<feature type="compositionally biased region" description="Polar residues" evidence="1">
    <location>
        <begin position="1"/>
        <end position="14"/>
    </location>
</feature>
<evidence type="ECO:0008006" key="4">
    <source>
        <dbReference type="Google" id="ProtNLM"/>
    </source>
</evidence>
<sequence>MTTTHSTNGGSPAVSTPGRLEQAVGTARRGARVGLRAVRSQRHVARYLFNAGPVRRYNRRPAVLTPEAARVHRTLAHDGIAITNVIDLLGDSALFEDLRAETAELRARPDLPRDPAKPFLTELLGDRPAVRPSDALLRFARHSQVRGIAEAYSGMELQIQDVNIWVNTPVDGGPTQSQRWHRDLPEDHDIVKCFVYLSDVPDGAGPLSYVTGSNTRAGRKQKLPAEFDGIGYRLSDDDVAAHFGADRITVGRGDLGTVVFADTRGIHKGGFATTQERVLAQITYASRASSRPRTLRPAVEAERDQLTDLRLAG</sequence>
<dbReference type="Gene3D" id="2.60.120.620">
    <property type="entry name" value="q2cbj1_9rhob like domain"/>
    <property type="match status" value="1"/>
</dbReference>
<evidence type="ECO:0000313" key="2">
    <source>
        <dbReference type="EMBL" id="MBA8792637.1"/>
    </source>
</evidence>